<keyword evidence="2" id="KW-0812">Transmembrane</keyword>
<feature type="region of interest" description="Disordered" evidence="1">
    <location>
        <begin position="101"/>
        <end position="205"/>
    </location>
</feature>
<feature type="compositionally biased region" description="Basic and acidic residues" evidence="1">
    <location>
        <begin position="27"/>
        <end position="43"/>
    </location>
</feature>
<evidence type="ECO:0000256" key="1">
    <source>
        <dbReference type="SAM" id="MobiDB-lite"/>
    </source>
</evidence>
<accession>A0A0T6LN27</accession>
<evidence type="ECO:0000313" key="3">
    <source>
        <dbReference type="EMBL" id="KRV47517.1"/>
    </source>
</evidence>
<proteinExistence type="predicted"/>
<dbReference type="AlphaFoldDB" id="A0A0T6LN27"/>
<feature type="compositionally biased region" description="Polar residues" evidence="1">
    <location>
        <begin position="101"/>
        <end position="123"/>
    </location>
</feature>
<evidence type="ECO:0008006" key="5">
    <source>
        <dbReference type="Google" id="ProtNLM"/>
    </source>
</evidence>
<evidence type="ECO:0000313" key="4">
    <source>
        <dbReference type="Proteomes" id="UP000050867"/>
    </source>
</evidence>
<organism evidence="3 4">
    <name type="scientific">Wenjunlia vitaminophila</name>
    <name type="common">Streptomyces vitaminophilus</name>
    <dbReference type="NCBI Taxonomy" id="76728"/>
    <lineage>
        <taxon>Bacteria</taxon>
        <taxon>Bacillati</taxon>
        <taxon>Actinomycetota</taxon>
        <taxon>Actinomycetes</taxon>
        <taxon>Kitasatosporales</taxon>
        <taxon>Streptomycetaceae</taxon>
        <taxon>Wenjunlia</taxon>
    </lineage>
</organism>
<dbReference type="OrthoDB" id="3872225at2"/>
<feature type="compositionally biased region" description="Basic and acidic residues" evidence="1">
    <location>
        <begin position="161"/>
        <end position="175"/>
    </location>
</feature>
<sequence length="357" mass="36198">MTSDNEFGQGPGEDSPGGPGPGSEAPRVPDSEARPSLESEEEVLRRLLQDSVQDVRPSPAALDHLRRAIPARRARRRQALVGAVASVLLVGTAVPALVHTAGSSDTPSNAARGTHPTIDQQGDQGDPARRRTPAPKDRPSDRATGRGEGHSDPDPGQSRKPSREVTPDRPPPRNDDDGETVSAGPAACAADQLGNSTVEVGEPDGEGKRYGTFWVMNVSSESCLLDAPGTVQAVAQGSADPARVLTSPHSEGGPAAGLPLVSDEQIVLAPGTSFSVRFGWVPESGTTGCPTTSVPPDGQAADGSGEGEDPGGDPPPDPPAGSVAITYTPAGGGSSATGTVNDACAGTVYYTPPIAAA</sequence>
<keyword evidence="2" id="KW-1133">Transmembrane helix</keyword>
<dbReference type="Proteomes" id="UP000050867">
    <property type="component" value="Unassembled WGS sequence"/>
</dbReference>
<comment type="caution">
    <text evidence="3">The sequence shown here is derived from an EMBL/GenBank/DDBJ whole genome shotgun (WGS) entry which is preliminary data.</text>
</comment>
<dbReference type="STRING" id="76728.AQ490_06360"/>
<feature type="region of interest" description="Disordered" evidence="1">
    <location>
        <begin position="286"/>
        <end position="342"/>
    </location>
</feature>
<gene>
    <name evidence="3" type="ORF">AQ490_06360</name>
</gene>
<name>A0A0T6LN27_WENVI</name>
<evidence type="ECO:0000256" key="2">
    <source>
        <dbReference type="SAM" id="Phobius"/>
    </source>
</evidence>
<feature type="compositionally biased region" description="Basic and acidic residues" evidence="1">
    <location>
        <begin position="126"/>
        <end position="153"/>
    </location>
</feature>
<dbReference type="RefSeq" id="WP_018384030.1">
    <property type="nucleotide sequence ID" value="NZ_LLZU01000036.1"/>
</dbReference>
<feature type="compositionally biased region" description="Gly residues" evidence="1">
    <location>
        <begin position="9"/>
        <end position="21"/>
    </location>
</feature>
<protein>
    <recommendedName>
        <fullName evidence="5">DUF4232 domain-containing protein</fullName>
    </recommendedName>
</protein>
<reference evidence="3 4" key="1">
    <citation type="submission" date="2015-10" db="EMBL/GenBank/DDBJ databases">
        <title>Draft genome sequence of pyrrolomycin-producing Streptomyces vitaminophilus.</title>
        <authorList>
            <person name="Graham D.E."/>
            <person name="Mahan K.M."/>
            <person name="Klingeman D.M."/>
            <person name="Hettich R.L."/>
            <person name="Parry R.J."/>
        </authorList>
    </citation>
    <scope>NUCLEOTIDE SEQUENCE [LARGE SCALE GENOMIC DNA]</scope>
    <source>
        <strain evidence="3 4">ATCC 31673</strain>
    </source>
</reference>
<dbReference type="EMBL" id="LLZU01000036">
    <property type="protein sequence ID" value="KRV47517.1"/>
    <property type="molecule type" value="Genomic_DNA"/>
</dbReference>
<dbReference type="eggNOG" id="ENOG503342J">
    <property type="taxonomic scope" value="Bacteria"/>
</dbReference>
<feature type="region of interest" description="Disordered" evidence="1">
    <location>
        <begin position="1"/>
        <end position="43"/>
    </location>
</feature>
<feature type="transmembrane region" description="Helical" evidence="2">
    <location>
        <begin position="79"/>
        <end position="98"/>
    </location>
</feature>
<keyword evidence="4" id="KW-1185">Reference proteome</keyword>
<keyword evidence="2" id="KW-0472">Membrane</keyword>